<dbReference type="InterPro" id="IPR036851">
    <property type="entry name" value="Chloroperoxidase-like_sf"/>
</dbReference>
<feature type="compositionally biased region" description="Basic and acidic residues" evidence="8">
    <location>
        <begin position="136"/>
        <end position="165"/>
    </location>
</feature>
<evidence type="ECO:0000256" key="7">
    <source>
        <dbReference type="ARBA" id="ARBA00025795"/>
    </source>
</evidence>
<gene>
    <name evidence="11" type="ORF">CDD80_5039</name>
</gene>
<keyword evidence="4" id="KW-0479">Metal-binding</keyword>
<keyword evidence="2" id="KW-0575">Peroxidase</keyword>
<evidence type="ECO:0000256" key="5">
    <source>
        <dbReference type="ARBA" id="ARBA00023002"/>
    </source>
</evidence>
<accession>A0A2C5XGM9</accession>
<dbReference type="GO" id="GO:0046872">
    <property type="term" value="F:metal ion binding"/>
    <property type="evidence" value="ECO:0007669"/>
    <property type="project" value="UniProtKB-KW"/>
</dbReference>
<evidence type="ECO:0000256" key="4">
    <source>
        <dbReference type="ARBA" id="ARBA00022723"/>
    </source>
</evidence>
<keyword evidence="9" id="KW-0732">Signal</keyword>
<dbReference type="Gene3D" id="1.10.489.10">
    <property type="entry name" value="Chloroperoxidase-like"/>
    <property type="match status" value="1"/>
</dbReference>
<dbReference type="PANTHER" id="PTHR33577:SF9">
    <property type="entry name" value="PEROXIDASE STCC"/>
    <property type="match status" value="1"/>
</dbReference>
<dbReference type="PANTHER" id="PTHR33577">
    <property type="entry name" value="STERIGMATOCYSTIN BIOSYNTHESIS PEROXIDASE STCC-RELATED"/>
    <property type="match status" value="1"/>
</dbReference>
<sequence length="451" mass="48842">MKAALLTSLIASAATTGSAAISRRNVTTGAERGITYGSNVFVPQNNQQTGQSYRNGGKTITYGPNNFVSSIFKSKTHRSPNAQVRAYKNDGKSDEGKSQHCVLRLVFQIPYIGEKLQTGGNDKPLESKKECWWIKKPADDKKPSGKADNDSGKKEPKIDPNDPRFGKFVPRGAGDSRSSCPGLNALANHGFIPHSGKDLTMTTLIVGCYEGLGISPETSALITADGMSEAGIPFDTVFDLERVHSQEWGIEHAVSFGRNDSGHGDLTLLDQAAWDLTLDVLEDCGYGNVACWGKAKVARIEQEKQRFPGSDYDKEAAAYGASEVGMLFGAFDPAIKKDNMRKCVKSLFEEEKIEMECKPDRMGADFEVVTATGVSVLASDPVLQKGSDGMVTTAEDVLAATGKGKIDLEKVVEVMRAAGFTEKKPYENMERLIAADKKVKANKDQKNGDHN</sequence>
<protein>
    <recommendedName>
        <fullName evidence="10">Heme haloperoxidase family profile domain-containing protein</fullName>
    </recommendedName>
</protein>
<dbReference type="GO" id="GO:0004601">
    <property type="term" value="F:peroxidase activity"/>
    <property type="evidence" value="ECO:0007669"/>
    <property type="project" value="UniProtKB-KW"/>
</dbReference>
<dbReference type="Proteomes" id="UP000226431">
    <property type="component" value="Unassembled WGS sequence"/>
</dbReference>
<evidence type="ECO:0000256" key="8">
    <source>
        <dbReference type="SAM" id="MobiDB-lite"/>
    </source>
</evidence>
<comment type="similarity">
    <text evidence="7">Belongs to the chloroperoxidase family.</text>
</comment>
<comment type="cofactor">
    <cofactor evidence="1">
        <name>heme b</name>
        <dbReference type="ChEBI" id="CHEBI:60344"/>
    </cofactor>
</comment>
<evidence type="ECO:0000256" key="9">
    <source>
        <dbReference type="SAM" id="SignalP"/>
    </source>
</evidence>
<name>A0A2C5XGM9_9HYPO</name>
<dbReference type="Pfam" id="PF01328">
    <property type="entry name" value="Peroxidase_2"/>
    <property type="match status" value="1"/>
</dbReference>
<proteinExistence type="inferred from homology"/>
<evidence type="ECO:0000259" key="10">
    <source>
        <dbReference type="PROSITE" id="PS51405"/>
    </source>
</evidence>
<organism evidence="11 12">
    <name type="scientific">Ophiocordyceps camponoti-rufipedis</name>
    <dbReference type="NCBI Taxonomy" id="2004952"/>
    <lineage>
        <taxon>Eukaryota</taxon>
        <taxon>Fungi</taxon>
        <taxon>Dikarya</taxon>
        <taxon>Ascomycota</taxon>
        <taxon>Pezizomycotina</taxon>
        <taxon>Sordariomycetes</taxon>
        <taxon>Hypocreomycetidae</taxon>
        <taxon>Hypocreales</taxon>
        <taxon>Ophiocordycipitaceae</taxon>
        <taxon>Ophiocordyceps</taxon>
    </lineage>
</organism>
<feature type="domain" description="Heme haloperoxidase family profile" evidence="10">
    <location>
        <begin position="164"/>
        <end position="378"/>
    </location>
</feature>
<dbReference type="STRING" id="2004952.A0A2C5XGM9"/>
<evidence type="ECO:0000256" key="1">
    <source>
        <dbReference type="ARBA" id="ARBA00001970"/>
    </source>
</evidence>
<reference evidence="11 12" key="1">
    <citation type="submission" date="2017-06" db="EMBL/GenBank/DDBJ databases">
        <title>Ant-infecting Ophiocordyceps genomes reveal a high diversity of potential behavioral manipulation genes and a possible major role for enterotoxins.</title>
        <authorList>
            <person name="De Bekker C."/>
            <person name="Evans H.C."/>
            <person name="Brachmann A."/>
            <person name="Hughes D.P."/>
        </authorList>
    </citation>
    <scope>NUCLEOTIDE SEQUENCE [LARGE SCALE GENOMIC DNA]</scope>
    <source>
        <strain evidence="11 12">Map16</strain>
    </source>
</reference>
<dbReference type="InterPro" id="IPR000028">
    <property type="entry name" value="Chloroperoxidase"/>
</dbReference>
<feature type="chain" id="PRO_5012248338" description="Heme haloperoxidase family profile domain-containing protein" evidence="9">
    <location>
        <begin position="21"/>
        <end position="451"/>
    </location>
</feature>
<comment type="caution">
    <text evidence="11">The sequence shown here is derived from an EMBL/GenBank/DDBJ whole genome shotgun (WGS) entry which is preliminary data.</text>
</comment>
<evidence type="ECO:0000256" key="6">
    <source>
        <dbReference type="ARBA" id="ARBA00023004"/>
    </source>
</evidence>
<dbReference type="EMBL" id="NJES01000482">
    <property type="protein sequence ID" value="PHH71729.1"/>
    <property type="molecule type" value="Genomic_DNA"/>
</dbReference>
<evidence type="ECO:0000256" key="2">
    <source>
        <dbReference type="ARBA" id="ARBA00022559"/>
    </source>
</evidence>
<dbReference type="AlphaFoldDB" id="A0A2C5XGM9"/>
<dbReference type="PROSITE" id="PS51405">
    <property type="entry name" value="HEME_HALOPEROXIDASE"/>
    <property type="match status" value="1"/>
</dbReference>
<keyword evidence="12" id="KW-1185">Reference proteome</keyword>
<feature type="signal peptide" evidence="9">
    <location>
        <begin position="1"/>
        <end position="20"/>
    </location>
</feature>
<keyword evidence="3" id="KW-0349">Heme</keyword>
<keyword evidence="6" id="KW-0408">Iron</keyword>
<dbReference type="SUPFAM" id="SSF47571">
    <property type="entry name" value="Cloroperoxidase"/>
    <property type="match status" value="1"/>
</dbReference>
<evidence type="ECO:0000313" key="11">
    <source>
        <dbReference type="EMBL" id="PHH71729.1"/>
    </source>
</evidence>
<keyword evidence="5" id="KW-0560">Oxidoreductase</keyword>
<dbReference type="OrthoDB" id="407298at2759"/>
<evidence type="ECO:0000313" key="12">
    <source>
        <dbReference type="Proteomes" id="UP000226431"/>
    </source>
</evidence>
<feature type="region of interest" description="Disordered" evidence="8">
    <location>
        <begin position="136"/>
        <end position="176"/>
    </location>
</feature>
<evidence type="ECO:0000256" key="3">
    <source>
        <dbReference type="ARBA" id="ARBA00022617"/>
    </source>
</evidence>